<gene>
    <name evidence="2" type="ORF">QYM36_001208</name>
</gene>
<dbReference type="EMBL" id="JAVRJZ010000003">
    <property type="protein sequence ID" value="KAK2724638.1"/>
    <property type="molecule type" value="Genomic_DNA"/>
</dbReference>
<dbReference type="Proteomes" id="UP001187531">
    <property type="component" value="Unassembled WGS sequence"/>
</dbReference>
<feature type="transmembrane region" description="Helical" evidence="1">
    <location>
        <begin position="62"/>
        <end position="85"/>
    </location>
</feature>
<keyword evidence="3" id="KW-1185">Reference proteome</keyword>
<organism evidence="2 3">
    <name type="scientific">Artemia franciscana</name>
    <name type="common">Brine shrimp</name>
    <name type="synonym">Artemia sanfranciscana</name>
    <dbReference type="NCBI Taxonomy" id="6661"/>
    <lineage>
        <taxon>Eukaryota</taxon>
        <taxon>Metazoa</taxon>
        <taxon>Ecdysozoa</taxon>
        <taxon>Arthropoda</taxon>
        <taxon>Crustacea</taxon>
        <taxon>Branchiopoda</taxon>
        <taxon>Anostraca</taxon>
        <taxon>Artemiidae</taxon>
        <taxon>Artemia</taxon>
    </lineage>
</organism>
<protein>
    <submittedName>
        <fullName evidence="2">Uncharacterized protein</fullName>
    </submittedName>
</protein>
<evidence type="ECO:0000313" key="2">
    <source>
        <dbReference type="EMBL" id="KAK2724638.1"/>
    </source>
</evidence>
<comment type="caution">
    <text evidence="2">The sequence shown here is derived from an EMBL/GenBank/DDBJ whole genome shotgun (WGS) entry which is preliminary data.</text>
</comment>
<dbReference type="EMBL" id="JAVRJZ010000003">
    <property type="protein sequence ID" value="KAK2724639.1"/>
    <property type="molecule type" value="Genomic_DNA"/>
</dbReference>
<proteinExistence type="predicted"/>
<dbReference type="AlphaFoldDB" id="A0AA88IAS8"/>
<keyword evidence="1" id="KW-0812">Transmembrane</keyword>
<feature type="transmembrane region" description="Helical" evidence="1">
    <location>
        <begin position="30"/>
        <end position="50"/>
    </location>
</feature>
<feature type="non-terminal residue" evidence="2">
    <location>
        <position position="1"/>
    </location>
</feature>
<reference evidence="2" key="1">
    <citation type="submission" date="2023-07" db="EMBL/GenBank/DDBJ databases">
        <title>Chromosome-level genome assembly of Artemia franciscana.</title>
        <authorList>
            <person name="Jo E."/>
        </authorList>
    </citation>
    <scope>NUCLEOTIDE SEQUENCE</scope>
    <source>
        <tissue evidence="2">Whole body</tissue>
    </source>
</reference>
<evidence type="ECO:0000313" key="3">
    <source>
        <dbReference type="Proteomes" id="UP001187531"/>
    </source>
</evidence>
<name>A0AA88IAS8_ARTSF</name>
<keyword evidence="1" id="KW-0472">Membrane</keyword>
<keyword evidence="1" id="KW-1133">Transmembrane helix</keyword>
<evidence type="ECO:0000256" key="1">
    <source>
        <dbReference type="SAM" id="Phobius"/>
    </source>
</evidence>
<sequence length="153" mass="17186">MKNMHIICVVIACYIAYIYAYDKLLEGTILPPNISDPILTVLLVLVLLSFRREQFRLKLTILLALHLSFGAVTLIVLLFNDPFSIATPLGKPLSTCLVSVTLARLFMGGIMEIEAAMDLSLGFICAYILYETQLIIEKKRTEDTDFLSHCLML</sequence>
<feature type="transmembrane region" description="Helical" evidence="1">
    <location>
        <begin position="105"/>
        <end position="130"/>
    </location>
</feature>
<accession>A0AA88IAS8</accession>